<dbReference type="Proteomes" id="UP001152658">
    <property type="component" value="Unassembled WGS sequence"/>
</dbReference>
<keyword evidence="2" id="KW-1185">Reference proteome</keyword>
<dbReference type="EMBL" id="CALYLK010000002">
    <property type="protein sequence ID" value="CAH8197020.1"/>
    <property type="molecule type" value="Genomic_DNA"/>
</dbReference>
<gene>
    <name evidence="1" type="ORF">VAE063_1010143</name>
</gene>
<organism evidence="1 2">
    <name type="scientific">Vibrio aestuarianus</name>
    <dbReference type="NCBI Taxonomy" id="28171"/>
    <lineage>
        <taxon>Bacteria</taxon>
        <taxon>Pseudomonadati</taxon>
        <taxon>Pseudomonadota</taxon>
        <taxon>Gammaproteobacteria</taxon>
        <taxon>Vibrionales</taxon>
        <taxon>Vibrionaceae</taxon>
        <taxon>Vibrio</taxon>
    </lineage>
</organism>
<name>A0ABM9FJ09_9VIBR</name>
<proteinExistence type="predicted"/>
<protein>
    <submittedName>
        <fullName evidence="1">Uncharacterized protein</fullName>
    </submittedName>
</protein>
<comment type="caution">
    <text evidence="1">The sequence shown here is derived from an EMBL/GenBank/DDBJ whole genome shotgun (WGS) entry which is preliminary data.</text>
</comment>
<evidence type="ECO:0000313" key="1">
    <source>
        <dbReference type="EMBL" id="CAH8197020.1"/>
    </source>
</evidence>
<evidence type="ECO:0000313" key="2">
    <source>
        <dbReference type="Proteomes" id="UP001152658"/>
    </source>
</evidence>
<sequence>MNQDHTFLIIIFTPFKNTPKHFYSILLKSLKTQSITKLVQLRPSHPLSKIKR</sequence>
<accession>A0ABM9FJ09</accession>
<reference evidence="1" key="1">
    <citation type="submission" date="2022-06" db="EMBL/GenBank/DDBJ databases">
        <authorList>
            <person name="Goudenege D."/>
            <person name="Le Roux F."/>
        </authorList>
    </citation>
    <scope>NUCLEOTIDE SEQUENCE</scope>
    <source>
        <strain evidence="1">12-063</strain>
    </source>
</reference>